<reference evidence="2 3" key="1">
    <citation type="submission" date="2018-08" db="EMBL/GenBank/DDBJ databases">
        <title>A genome reference for cultivated species of the human gut microbiota.</title>
        <authorList>
            <person name="Zou Y."/>
            <person name="Xue W."/>
            <person name="Luo G."/>
        </authorList>
    </citation>
    <scope>NUCLEOTIDE SEQUENCE [LARGE SCALE GENOMIC DNA]</scope>
    <source>
        <strain evidence="2 3">TM07-19</strain>
    </source>
</reference>
<organism evidence="2 3">
    <name type="scientific">Coprococcus comes</name>
    <dbReference type="NCBI Taxonomy" id="410072"/>
    <lineage>
        <taxon>Bacteria</taxon>
        <taxon>Bacillati</taxon>
        <taxon>Bacillota</taxon>
        <taxon>Clostridia</taxon>
        <taxon>Lachnospirales</taxon>
        <taxon>Lachnospiraceae</taxon>
        <taxon>Coprococcus</taxon>
    </lineage>
</organism>
<keyword evidence="1" id="KW-1133">Transmembrane helix</keyword>
<gene>
    <name evidence="2" type="ORF">DXD67_01920</name>
</gene>
<dbReference type="EMBL" id="QSOV01000001">
    <property type="protein sequence ID" value="RGJ26542.1"/>
    <property type="molecule type" value="Genomic_DNA"/>
</dbReference>
<evidence type="ECO:0000313" key="2">
    <source>
        <dbReference type="EMBL" id="RGJ26542.1"/>
    </source>
</evidence>
<feature type="transmembrane region" description="Helical" evidence="1">
    <location>
        <begin position="84"/>
        <end position="101"/>
    </location>
</feature>
<proteinExistence type="predicted"/>
<name>A0A3E4GUD2_9FIRM</name>
<keyword evidence="1" id="KW-0812">Transmembrane</keyword>
<dbReference type="RefSeq" id="WP_117555847.1">
    <property type="nucleotide sequence ID" value="NZ_QSOV01000001.1"/>
</dbReference>
<accession>A0A3E4GUD2</accession>
<protein>
    <submittedName>
        <fullName evidence="2">Uncharacterized protein</fullName>
    </submittedName>
</protein>
<dbReference type="AlphaFoldDB" id="A0A3E4GUD2"/>
<comment type="caution">
    <text evidence="2">The sequence shown here is derived from an EMBL/GenBank/DDBJ whole genome shotgun (WGS) entry which is preliminary data.</text>
</comment>
<keyword evidence="1" id="KW-0472">Membrane</keyword>
<evidence type="ECO:0000256" key="1">
    <source>
        <dbReference type="SAM" id="Phobius"/>
    </source>
</evidence>
<dbReference type="Proteomes" id="UP000260655">
    <property type="component" value="Unassembled WGS sequence"/>
</dbReference>
<evidence type="ECO:0000313" key="3">
    <source>
        <dbReference type="Proteomes" id="UP000260655"/>
    </source>
</evidence>
<feature type="transmembrane region" description="Helical" evidence="1">
    <location>
        <begin position="51"/>
        <end position="72"/>
    </location>
</feature>
<sequence length="135" mass="15774">MKSIEDIYQKKWVSYDPEHYKHIKLELIREINNNRENLNAYKMVCESYEVLNVNVVVTTVILSFAAFIFSVLPEELVNKNAANFSWLIGIISFFAIIYIAYKGIAMNNKEKKCQQILSVLKDIEKEVFTDEVTQE</sequence>